<dbReference type="Gene3D" id="3.30.2010.10">
    <property type="entry name" value="Metalloproteases ('zincins'), catalytic domain"/>
    <property type="match status" value="1"/>
</dbReference>
<dbReference type="AlphaFoldDB" id="A0A5C4UWR1"/>
<protein>
    <submittedName>
        <fullName evidence="2">DUF45 domain-containing protein</fullName>
    </submittedName>
</protein>
<sequence>MEVQDELSAHQQALAQLGVDCRIEISARSRAVAISVAPGGLVTVRVPEQISPQNLVEIVQRRMRWLARSVADQTLLTPDHPVKQMVGGESYAVFGHNHRLLPVEWSKHPVVVRGRQLEVVQATPDTMAATLIHWYQARGQDWLGRQAPQLAHRLGVPLPKINVGDLRAQWGRCHAGELIQFHWALFQLPVRLIELVLAHELVHLIEAGHGKGFQRLLTRLIPDHMERSQALAEAGSRTWMGDVVPPK</sequence>
<name>A0A5C4UWR1_9ACTN</name>
<feature type="domain" description="YgjP-like metallopeptidase" evidence="1">
    <location>
        <begin position="31"/>
        <end position="233"/>
    </location>
</feature>
<dbReference type="CDD" id="cd07344">
    <property type="entry name" value="M48_yhfN_like"/>
    <property type="match status" value="1"/>
</dbReference>
<accession>A0A5C4UWR1</accession>
<dbReference type="InterPro" id="IPR002725">
    <property type="entry name" value="YgjP-like_metallopeptidase"/>
</dbReference>
<reference evidence="2 3" key="1">
    <citation type="submission" date="2019-10" db="EMBL/GenBank/DDBJ databases">
        <title>Nonomuraea sp. nov., isolated from Phyllanthus amarus.</title>
        <authorList>
            <person name="Klykleung N."/>
            <person name="Tanasupawat S."/>
        </authorList>
    </citation>
    <scope>NUCLEOTIDE SEQUENCE [LARGE SCALE GENOMIC DNA]</scope>
    <source>
        <strain evidence="2 3">PA1-10</strain>
    </source>
</reference>
<evidence type="ECO:0000313" key="2">
    <source>
        <dbReference type="EMBL" id="KAB8183260.1"/>
    </source>
</evidence>
<dbReference type="PANTHER" id="PTHR30399">
    <property type="entry name" value="UNCHARACTERIZED PROTEIN YGJP"/>
    <property type="match status" value="1"/>
</dbReference>
<dbReference type="EMBL" id="VDLX02000037">
    <property type="protein sequence ID" value="KAB8183260.1"/>
    <property type="molecule type" value="Genomic_DNA"/>
</dbReference>
<evidence type="ECO:0000259" key="1">
    <source>
        <dbReference type="Pfam" id="PF01863"/>
    </source>
</evidence>
<dbReference type="Proteomes" id="UP000312512">
    <property type="component" value="Unassembled WGS sequence"/>
</dbReference>
<evidence type="ECO:0000313" key="3">
    <source>
        <dbReference type="Proteomes" id="UP000312512"/>
    </source>
</evidence>
<dbReference type="PANTHER" id="PTHR30399:SF1">
    <property type="entry name" value="UTP PYROPHOSPHATASE"/>
    <property type="match status" value="1"/>
</dbReference>
<proteinExistence type="predicted"/>
<dbReference type="Pfam" id="PF01863">
    <property type="entry name" value="YgjP-like"/>
    <property type="match status" value="1"/>
</dbReference>
<gene>
    <name evidence="2" type="ORF">FH608_049310</name>
</gene>
<dbReference type="OrthoDB" id="9811177at2"/>
<dbReference type="InterPro" id="IPR053136">
    <property type="entry name" value="UTP_pyrophosphatase-like"/>
</dbReference>
<comment type="caution">
    <text evidence="2">The sequence shown here is derived from an EMBL/GenBank/DDBJ whole genome shotgun (WGS) entry which is preliminary data.</text>
</comment>
<organism evidence="2 3">
    <name type="scientific">Nonomuraea phyllanthi</name>
    <dbReference type="NCBI Taxonomy" id="2219224"/>
    <lineage>
        <taxon>Bacteria</taxon>
        <taxon>Bacillati</taxon>
        <taxon>Actinomycetota</taxon>
        <taxon>Actinomycetes</taxon>
        <taxon>Streptosporangiales</taxon>
        <taxon>Streptosporangiaceae</taxon>
        <taxon>Nonomuraea</taxon>
    </lineage>
</organism>
<keyword evidence="3" id="KW-1185">Reference proteome</keyword>
<dbReference type="RefSeq" id="WP_139638146.1">
    <property type="nucleotide sequence ID" value="NZ_VDLX02000037.1"/>
</dbReference>